<dbReference type="SUPFAM" id="SSF53822">
    <property type="entry name" value="Periplasmic binding protein-like I"/>
    <property type="match status" value="1"/>
</dbReference>
<keyword evidence="2" id="KW-0238">DNA-binding</keyword>
<gene>
    <name evidence="5" type="ORF">QFZ46_001920</name>
</gene>
<dbReference type="Pfam" id="PF00532">
    <property type="entry name" value="Peripla_BP_1"/>
    <property type="match status" value="1"/>
</dbReference>
<dbReference type="Gene3D" id="1.10.260.40">
    <property type="entry name" value="lambda repressor-like DNA-binding domains"/>
    <property type="match status" value="1"/>
</dbReference>
<evidence type="ECO:0000259" key="4">
    <source>
        <dbReference type="PROSITE" id="PS50932"/>
    </source>
</evidence>
<dbReference type="RefSeq" id="WP_307360812.1">
    <property type="nucleotide sequence ID" value="NZ_JAUSXK010000001.1"/>
</dbReference>
<dbReference type="Gene3D" id="3.40.50.2300">
    <property type="match status" value="2"/>
</dbReference>
<dbReference type="SMART" id="SM00354">
    <property type="entry name" value="HTH_LACI"/>
    <property type="match status" value="1"/>
</dbReference>
<dbReference type="Pfam" id="PF00356">
    <property type="entry name" value="LacI"/>
    <property type="match status" value="1"/>
</dbReference>
<sequence length="341" mass="36596">MAEKPHRPTVKEVAQRAGVSPMTVSRTLSGGVNVKPDVQQRVMDAVAELGYHRNENARSIRPGHSSGLIGVAITNIANPYYSTFALGVEEEAALTGRRILLGNTSEDPGREAELVGDFLGRRVDGLIVVPASSTSGHLAHSQSQGVPVVLASRRVDGIEADSVVLADDDGAYRGTIALIDAGHTRIGYLGNTLSIFTGERRHAGFIRALEERGIKVEPALIAAGQQTVDQARDATRALLGMKNPPTAIFCANNRNAIGAVKEISQQLHVGIKTATDFPELMSFDDFELAELSPVPISVIDHDPRELGRTAARMLLDRLDGGDEDAAVREIELPVSLRMHVR</sequence>
<dbReference type="InterPro" id="IPR010982">
    <property type="entry name" value="Lambda_DNA-bd_dom_sf"/>
</dbReference>
<evidence type="ECO:0000313" key="5">
    <source>
        <dbReference type="EMBL" id="MDQ0643760.1"/>
    </source>
</evidence>
<reference evidence="5 6" key="1">
    <citation type="submission" date="2023-07" db="EMBL/GenBank/DDBJ databases">
        <title>Comparative genomics of wheat-associated soil bacteria to identify genetic determinants of phenazine resistance.</title>
        <authorList>
            <person name="Mouncey N."/>
        </authorList>
    </citation>
    <scope>NUCLEOTIDE SEQUENCE [LARGE SCALE GENOMIC DNA]</scope>
    <source>
        <strain evidence="5 6">W2I7</strain>
    </source>
</reference>
<accession>A0ABU0P8V5</accession>
<evidence type="ECO:0000313" key="6">
    <source>
        <dbReference type="Proteomes" id="UP001239085"/>
    </source>
</evidence>
<name>A0ABU0P8V5_9MICO</name>
<keyword evidence="6" id="KW-1185">Reference proteome</keyword>
<dbReference type="Proteomes" id="UP001239085">
    <property type="component" value="Unassembled WGS sequence"/>
</dbReference>
<dbReference type="InterPro" id="IPR000843">
    <property type="entry name" value="HTH_LacI"/>
</dbReference>
<feature type="domain" description="HTH lacI-type" evidence="4">
    <location>
        <begin position="8"/>
        <end position="62"/>
    </location>
</feature>
<dbReference type="CDD" id="cd06267">
    <property type="entry name" value="PBP1_LacI_sugar_binding-like"/>
    <property type="match status" value="1"/>
</dbReference>
<comment type="caution">
    <text evidence="5">The sequence shown here is derived from an EMBL/GenBank/DDBJ whole genome shotgun (WGS) entry which is preliminary data.</text>
</comment>
<keyword evidence="1" id="KW-0805">Transcription regulation</keyword>
<keyword evidence="3" id="KW-0804">Transcription</keyword>
<evidence type="ECO:0000256" key="3">
    <source>
        <dbReference type="ARBA" id="ARBA00023163"/>
    </source>
</evidence>
<evidence type="ECO:0000256" key="1">
    <source>
        <dbReference type="ARBA" id="ARBA00023015"/>
    </source>
</evidence>
<dbReference type="InterPro" id="IPR001761">
    <property type="entry name" value="Peripla_BP/Lac1_sug-bd_dom"/>
</dbReference>
<dbReference type="InterPro" id="IPR028082">
    <property type="entry name" value="Peripla_BP_I"/>
</dbReference>
<proteinExistence type="predicted"/>
<dbReference type="PROSITE" id="PS50932">
    <property type="entry name" value="HTH_LACI_2"/>
    <property type="match status" value="1"/>
</dbReference>
<dbReference type="EMBL" id="JAUSXK010000001">
    <property type="protein sequence ID" value="MDQ0643760.1"/>
    <property type="molecule type" value="Genomic_DNA"/>
</dbReference>
<dbReference type="CDD" id="cd01392">
    <property type="entry name" value="HTH_LacI"/>
    <property type="match status" value="1"/>
</dbReference>
<dbReference type="PANTHER" id="PTHR30146">
    <property type="entry name" value="LACI-RELATED TRANSCRIPTIONAL REPRESSOR"/>
    <property type="match status" value="1"/>
</dbReference>
<organism evidence="5 6">
    <name type="scientific">Microbacterium murale</name>
    <dbReference type="NCBI Taxonomy" id="1081040"/>
    <lineage>
        <taxon>Bacteria</taxon>
        <taxon>Bacillati</taxon>
        <taxon>Actinomycetota</taxon>
        <taxon>Actinomycetes</taxon>
        <taxon>Micrococcales</taxon>
        <taxon>Microbacteriaceae</taxon>
        <taxon>Microbacterium</taxon>
    </lineage>
</organism>
<protein>
    <submittedName>
        <fullName evidence="5">LacI family transcriptional regulator</fullName>
    </submittedName>
</protein>
<evidence type="ECO:0000256" key="2">
    <source>
        <dbReference type="ARBA" id="ARBA00023125"/>
    </source>
</evidence>
<dbReference type="SUPFAM" id="SSF47413">
    <property type="entry name" value="lambda repressor-like DNA-binding domains"/>
    <property type="match status" value="1"/>
</dbReference>
<dbReference type="PANTHER" id="PTHR30146:SF109">
    <property type="entry name" value="HTH-TYPE TRANSCRIPTIONAL REGULATOR GALS"/>
    <property type="match status" value="1"/>
</dbReference>